<dbReference type="InterPro" id="IPR023631">
    <property type="entry name" value="Amidase_dom"/>
</dbReference>
<evidence type="ECO:0000313" key="3">
    <source>
        <dbReference type="Proteomes" id="UP000218172"/>
    </source>
</evidence>
<feature type="non-terminal residue" evidence="2">
    <location>
        <position position="475"/>
    </location>
</feature>
<dbReference type="SUPFAM" id="SSF75304">
    <property type="entry name" value="Amidase signature (AS) enzymes"/>
    <property type="match status" value="1"/>
</dbReference>
<dbReference type="PANTHER" id="PTHR42678:SF5">
    <property type="entry name" value="GLUTAMYL-TRNA(GLN) AMIDOTRANSFERASE SUBUNIT A"/>
    <property type="match status" value="1"/>
</dbReference>
<dbReference type="PANTHER" id="PTHR42678">
    <property type="entry name" value="AMIDASE"/>
    <property type="match status" value="1"/>
</dbReference>
<evidence type="ECO:0000259" key="1">
    <source>
        <dbReference type="Pfam" id="PF01425"/>
    </source>
</evidence>
<dbReference type="AlphaFoldDB" id="A0A2A4MMK0"/>
<accession>A0A2A4MMK0</accession>
<dbReference type="InterPro" id="IPR036928">
    <property type="entry name" value="AS_sf"/>
</dbReference>
<proteinExistence type="predicted"/>
<dbReference type="Proteomes" id="UP000218172">
    <property type="component" value="Unassembled WGS sequence"/>
</dbReference>
<gene>
    <name evidence="2" type="ORF">COC19_05280</name>
</gene>
<sequence length="475" mass="50153">MVIYPSITKTSYTILFLLVNTLWINLSSAQSPFDVVEKSIVQLQQALASGETTSFELVELYLARIQAYDKQGPRLNSLIRQNRGAMQRARDLDAERAASGARGLLHGIPVIIKDNYNTDDMPTSGGSVALAGFVPNATATQVVKLRNAGAIILAKSNLHEYAYGITTISSLGGQTRNPYDLRRVPGGSSGGTAAAVAASFAAVGMGSDTCGSIRIPSAFNNLIGLRPSKGLSSIYGIMPLSHTQDVAGPLARSAVDLAIVLDAVAGFDSADAATSLMQNNQPLEFYAQLESMSLDGLRIAKLSSYFDAADSAMIAVIEQALQRFEQLGAEIIEVDIAGLSSLIARSGLIGHEFKTDLNQYLAHFGSTEIQDLATIVDKGLYHGAVRGALVRSQAGVVNQESYAAALLVREELRQAIEAVLEEQQIDVIVYPSIAQLQSFTGESQPGNNCSISANSGLPALAMPAGFTGSGLPVGL</sequence>
<comment type="caution">
    <text evidence="2">The sequence shown here is derived from an EMBL/GenBank/DDBJ whole genome shotgun (WGS) entry which is preliminary data.</text>
</comment>
<keyword evidence="2" id="KW-0808">Transferase</keyword>
<dbReference type="EMBL" id="NVQR01000077">
    <property type="protein sequence ID" value="PCH60964.1"/>
    <property type="molecule type" value="Genomic_DNA"/>
</dbReference>
<dbReference type="Gene3D" id="3.90.1300.10">
    <property type="entry name" value="Amidase signature (AS) domain"/>
    <property type="match status" value="1"/>
</dbReference>
<dbReference type="GO" id="GO:0016740">
    <property type="term" value="F:transferase activity"/>
    <property type="evidence" value="ECO:0007669"/>
    <property type="project" value="UniProtKB-KW"/>
</dbReference>
<evidence type="ECO:0000313" key="2">
    <source>
        <dbReference type="EMBL" id="PCH60964.1"/>
    </source>
</evidence>
<protein>
    <submittedName>
        <fullName evidence="2">Glutamyl-tRNA amidotransferase</fullName>
    </submittedName>
</protein>
<reference evidence="3" key="1">
    <citation type="submission" date="2017-08" db="EMBL/GenBank/DDBJ databases">
        <title>A dynamic microbial community with high functional redundancy inhabits the cold, oxic subseafloor aquifer.</title>
        <authorList>
            <person name="Tully B.J."/>
            <person name="Wheat C.G."/>
            <person name="Glazer B.T."/>
            <person name="Huber J.A."/>
        </authorList>
    </citation>
    <scope>NUCLEOTIDE SEQUENCE [LARGE SCALE GENOMIC DNA]</scope>
</reference>
<dbReference type="Pfam" id="PF01425">
    <property type="entry name" value="Amidase"/>
    <property type="match status" value="1"/>
</dbReference>
<organism evidence="2 3">
    <name type="scientific">SAR86 cluster bacterium</name>
    <dbReference type="NCBI Taxonomy" id="2030880"/>
    <lineage>
        <taxon>Bacteria</taxon>
        <taxon>Pseudomonadati</taxon>
        <taxon>Pseudomonadota</taxon>
        <taxon>Gammaproteobacteria</taxon>
        <taxon>SAR86 cluster</taxon>
    </lineage>
</organism>
<feature type="domain" description="Amidase" evidence="1">
    <location>
        <begin position="56"/>
        <end position="475"/>
    </location>
</feature>
<name>A0A2A4MMK0_9GAMM</name>